<evidence type="ECO:0000259" key="1">
    <source>
        <dbReference type="Pfam" id="PF00117"/>
    </source>
</evidence>
<dbReference type="PROSITE" id="PS51273">
    <property type="entry name" value="GATASE_TYPE_1"/>
    <property type="match status" value="1"/>
</dbReference>
<proteinExistence type="predicted"/>
<protein>
    <submittedName>
        <fullName evidence="2">GMP synthase (Glutamine-hydrolysing)</fullName>
    </submittedName>
</protein>
<dbReference type="PANTHER" id="PTHR42695">
    <property type="entry name" value="GLUTAMINE AMIDOTRANSFERASE YLR126C-RELATED"/>
    <property type="match status" value="1"/>
</dbReference>
<name>A0A4R6Z983_9GAMM</name>
<dbReference type="InterPro" id="IPR017926">
    <property type="entry name" value="GATASE"/>
</dbReference>
<dbReference type="FunFam" id="3.40.50.880:FF:000033">
    <property type="entry name" value="Glutamine amidotransferase class-I"/>
    <property type="match status" value="1"/>
</dbReference>
<feature type="domain" description="Glutamine amidotransferase" evidence="1">
    <location>
        <begin position="38"/>
        <end position="201"/>
    </location>
</feature>
<comment type="caution">
    <text evidence="2">The sequence shown here is derived from an EMBL/GenBank/DDBJ whole genome shotgun (WGS) entry which is preliminary data.</text>
</comment>
<evidence type="ECO:0000313" key="3">
    <source>
        <dbReference type="Proteomes" id="UP000295293"/>
    </source>
</evidence>
<dbReference type="OrthoDB" id="9813383at2"/>
<dbReference type="GO" id="GO:0005829">
    <property type="term" value="C:cytosol"/>
    <property type="evidence" value="ECO:0007669"/>
    <property type="project" value="TreeGrafter"/>
</dbReference>
<dbReference type="InterPro" id="IPR029062">
    <property type="entry name" value="Class_I_gatase-like"/>
</dbReference>
<dbReference type="Proteomes" id="UP000295293">
    <property type="component" value="Unassembled WGS sequence"/>
</dbReference>
<dbReference type="CDD" id="cd01741">
    <property type="entry name" value="GATase1_1"/>
    <property type="match status" value="1"/>
</dbReference>
<dbReference type="PANTHER" id="PTHR42695:SF5">
    <property type="entry name" value="GLUTAMINE AMIDOTRANSFERASE YLR126C-RELATED"/>
    <property type="match status" value="1"/>
</dbReference>
<dbReference type="Gene3D" id="3.40.50.880">
    <property type="match status" value="1"/>
</dbReference>
<gene>
    <name evidence="2" type="ORF">DFR29_10171</name>
</gene>
<dbReference type="AlphaFoldDB" id="A0A4R6Z983"/>
<reference evidence="2 3" key="1">
    <citation type="submission" date="2019-03" db="EMBL/GenBank/DDBJ databases">
        <title>Genomic Encyclopedia of Type Strains, Phase IV (KMG-IV): sequencing the most valuable type-strain genomes for metagenomic binning, comparative biology and taxonomic classification.</title>
        <authorList>
            <person name="Goeker M."/>
        </authorList>
    </citation>
    <scope>NUCLEOTIDE SEQUENCE [LARGE SCALE GENOMIC DNA]</scope>
    <source>
        <strain evidence="2 3">DSM 21667</strain>
    </source>
</reference>
<evidence type="ECO:0000313" key="2">
    <source>
        <dbReference type="EMBL" id="TDR48451.1"/>
    </source>
</evidence>
<dbReference type="EMBL" id="SNZH01000001">
    <property type="protein sequence ID" value="TDR48451.1"/>
    <property type="molecule type" value="Genomic_DNA"/>
</dbReference>
<dbReference type="SUPFAM" id="SSF52317">
    <property type="entry name" value="Class I glutamine amidotransferase-like"/>
    <property type="match status" value="1"/>
</dbReference>
<sequence>MRLVRRRPGLQWPARRHRRTMSRLLVFQHVAAEPLGTLDRLIRQRGHRIKFVNFERHAEASPCVDRYRGLVVLGGPMNVEDRAHRAHLLTEMHAIEAALHQGKPVLGICLGAQLLAHVLGAPIRRQRDAEIGWYEVNTTAQGQADPVLAPLGTAAPLFQWHNYTFEIPRDAAHLAHSDSCANQAFRYGSNAYGFQFHLEANQALIERWLATPAYREELCAAGLAQDADAIHARTLAEVAAMEQRAEQVFGEFLDLVGRPLRRISLGSR</sequence>
<organism evidence="2 3">
    <name type="scientific">Tahibacter aquaticus</name>
    <dbReference type="NCBI Taxonomy" id="520092"/>
    <lineage>
        <taxon>Bacteria</taxon>
        <taxon>Pseudomonadati</taxon>
        <taxon>Pseudomonadota</taxon>
        <taxon>Gammaproteobacteria</taxon>
        <taxon>Lysobacterales</taxon>
        <taxon>Rhodanobacteraceae</taxon>
        <taxon>Tahibacter</taxon>
    </lineage>
</organism>
<dbReference type="Pfam" id="PF00117">
    <property type="entry name" value="GATase"/>
    <property type="match status" value="1"/>
</dbReference>
<dbReference type="InterPro" id="IPR044992">
    <property type="entry name" value="ChyE-like"/>
</dbReference>
<keyword evidence="3" id="KW-1185">Reference proteome</keyword>
<accession>A0A4R6Z983</accession>